<gene>
    <name evidence="1" type="ORF">V6N12_029275</name>
</gene>
<evidence type="ECO:0008006" key="3">
    <source>
        <dbReference type="Google" id="ProtNLM"/>
    </source>
</evidence>
<evidence type="ECO:0000313" key="2">
    <source>
        <dbReference type="Proteomes" id="UP001472677"/>
    </source>
</evidence>
<evidence type="ECO:0000313" key="1">
    <source>
        <dbReference type="EMBL" id="KAK8524409.1"/>
    </source>
</evidence>
<proteinExistence type="predicted"/>
<reference evidence="1 2" key="1">
    <citation type="journal article" date="2024" name="G3 (Bethesda)">
        <title>Genome assembly of Hibiscus sabdariffa L. provides insights into metabolisms of medicinal natural products.</title>
        <authorList>
            <person name="Kim T."/>
        </authorList>
    </citation>
    <scope>NUCLEOTIDE SEQUENCE [LARGE SCALE GENOMIC DNA]</scope>
    <source>
        <strain evidence="1">TK-2024</strain>
        <tissue evidence="1">Old leaves</tissue>
    </source>
</reference>
<comment type="caution">
    <text evidence="1">The sequence shown here is derived from an EMBL/GenBank/DDBJ whole genome shotgun (WGS) entry which is preliminary data.</text>
</comment>
<dbReference type="PANTHER" id="PTHR31672">
    <property type="entry name" value="BNACNNG10540D PROTEIN"/>
    <property type="match status" value="1"/>
</dbReference>
<name>A0ABR2CVM9_9ROSI</name>
<sequence length="182" mass="20641">MVYGLCNGLMCLHDHGDGKAALWNPSTRKFKILPPSKARHPPFPGYSSFKCVGFKYDSKTDDYKVNQFITLVYLDNEFVYPPEFSSQVDLVGPEKSYELWVMNGAWTKQFSVESISGVQNLLGSRKNGELFFRGSSHELLLFEPSTRELKKLGINAYQDATCFVAYVESLVPINEDQSMMNI</sequence>
<dbReference type="PANTHER" id="PTHR31672:SF13">
    <property type="entry name" value="F-BOX PROTEIN CPR30-LIKE"/>
    <property type="match status" value="1"/>
</dbReference>
<dbReference type="InterPro" id="IPR050796">
    <property type="entry name" value="SCF_F-box_component"/>
</dbReference>
<protein>
    <recommendedName>
        <fullName evidence="3">F-box protein</fullName>
    </recommendedName>
</protein>
<keyword evidence="2" id="KW-1185">Reference proteome</keyword>
<accession>A0ABR2CVM9</accession>
<dbReference type="EMBL" id="JBBPBM010000041">
    <property type="protein sequence ID" value="KAK8524409.1"/>
    <property type="molecule type" value="Genomic_DNA"/>
</dbReference>
<dbReference type="Proteomes" id="UP001472677">
    <property type="component" value="Unassembled WGS sequence"/>
</dbReference>
<organism evidence="1 2">
    <name type="scientific">Hibiscus sabdariffa</name>
    <name type="common">roselle</name>
    <dbReference type="NCBI Taxonomy" id="183260"/>
    <lineage>
        <taxon>Eukaryota</taxon>
        <taxon>Viridiplantae</taxon>
        <taxon>Streptophyta</taxon>
        <taxon>Embryophyta</taxon>
        <taxon>Tracheophyta</taxon>
        <taxon>Spermatophyta</taxon>
        <taxon>Magnoliopsida</taxon>
        <taxon>eudicotyledons</taxon>
        <taxon>Gunneridae</taxon>
        <taxon>Pentapetalae</taxon>
        <taxon>rosids</taxon>
        <taxon>malvids</taxon>
        <taxon>Malvales</taxon>
        <taxon>Malvaceae</taxon>
        <taxon>Malvoideae</taxon>
        <taxon>Hibiscus</taxon>
    </lineage>
</organism>